<dbReference type="SUPFAM" id="SSF50129">
    <property type="entry name" value="GroES-like"/>
    <property type="match status" value="1"/>
</dbReference>
<protein>
    <recommendedName>
        <fullName evidence="3">Co-chaperonin GroES</fullName>
    </recommendedName>
    <alternativeName>
        <fullName evidence="3">10 kDa chaperonin</fullName>
    </alternativeName>
    <alternativeName>
        <fullName evidence="3">Chaperonin-10</fullName>
        <shortName evidence="3">Cpn10</shortName>
    </alternativeName>
</protein>
<dbReference type="InterPro" id="IPR011032">
    <property type="entry name" value="GroES-like_sf"/>
</dbReference>
<sequence>MKVVPLGTRLLIKPYEEEKKTSGGIVLPDAAKEKQMTAKVIAVGEKVEDIDLKENDKVLYSKYSGTEIKIDEEDYIIIDQDDILAKIED</sequence>
<evidence type="ECO:0000256" key="2">
    <source>
        <dbReference type="ARBA" id="ARBA00023186"/>
    </source>
</evidence>
<dbReference type="Proteomes" id="UP000054260">
    <property type="component" value="Unassembled WGS sequence"/>
</dbReference>
<comment type="caution">
    <text evidence="7">The sequence shown here is derived from an EMBL/GenBank/DDBJ whole genome shotgun (WGS) entry which is preliminary data.</text>
</comment>
<dbReference type="PRINTS" id="PR00297">
    <property type="entry name" value="CHAPERONIN10"/>
</dbReference>
<comment type="function">
    <text evidence="3 4">Together with the chaperonin GroEL, plays an essential role in assisting protein folding. The GroEL-GroES system forms a nano-cage that allows encapsulation of the non-native substrate proteins and provides a physical environment optimized to promote and accelerate protein folding. GroES binds to the apical surface of the GroEL ring, thereby capping the opening of the GroEL channel.</text>
</comment>
<proteinExistence type="inferred from homology"/>
<reference evidence="8 9" key="2">
    <citation type="journal article" date="2015" name="MBio">
        <title>Genome-Resolved Metagenomic Analysis Reveals Roles for Candidate Phyla and Other Microbial Community Members in Biogeochemical Transformations in Oil Reservoirs.</title>
        <authorList>
            <person name="Hu P."/>
            <person name="Tom L."/>
            <person name="Singh A."/>
            <person name="Thomas B.C."/>
            <person name="Baker B.J."/>
            <person name="Piceno Y.M."/>
            <person name="Andersen G.L."/>
            <person name="Banfield J.F."/>
        </authorList>
    </citation>
    <scope>NUCLEOTIDE SEQUENCE [LARGE SCALE GENOMIC DNA]</scope>
</reference>
<dbReference type="GO" id="GO:0044183">
    <property type="term" value="F:protein folding chaperone"/>
    <property type="evidence" value="ECO:0007669"/>
    <property type="project" value="InterPro"/>
</dbReference>
<dbReference type="PATRIC" id="fig|1236046.5.peg.1241"/>
<dbReference type="EMBL" id="DQBS01000187">
    <property type="protein sequence ID" value="HCO70569.1"/>
    <property type="molecule type" value="Genomic_DNA"/>
</dbReference>
<evidence type="ECO:0000313" key="7">
    <source>
        <dbReference type="EMBL" id="KUK87442.1"/>
    </source>
</evidence>
<dbReference type="EMBL" id="LGGH01000046">
    <property type="protein sequence ID" value="KUK68010.1"/>
    <property type="molecule type" value="Genomic_DNA"/>
</dbReference>
<reference evidence="7" key="1">
    <citation type="journal article" date="2015" name="MBio">
        <title>Genome-resolved metagenomic analysis reveals roles for candidate phyla and other microbial community members in biogeochemical transformations in oil reservoirs.</title>
        <authorList>
            <person name="Hu P."/>
            <person name="Tom L."/>
            <person name="Singh A."/>
            <person name="Thomas B.C."/>
            <person name="Baker B.J."/>
            <person name="Piceno Y.M."/>
            <person name="Andersen G.L."/>
            <person name="Banfield J.F."/>
        </authorList>
    </citation>
    <scope>NUCLEOTIDE SEQUENCE [LARGE SCALE GENOMIC DNA]</scope>
    <source>
        <strain evidence="6">46_47</strain>
        <strain evidence="7">46_70</strain>
    </source>
</reference>
<evidence type="ECO:0000256" key="3">
    <source>
        <dbReference type="HAMAP-Rule" id="MF_00580"/>
    </source>
</evidence>
<dbReference type="NCBIfam" id="NF001531">
    <property type="entry name" value="PRK00364.2-2"/>
    <property type="match status" value="1"/>
</dbReference>
<dbReference type="Pfam" id="PF00166">
    <property type="entry name" value="Cpn10"/>
    <property type="match status" value="1"/>
</dbReference>
<dbReference type="Proteomes" id="UP000055014">
    <property type="component" value="Unassembled WGS sequence"/>
</dbReference>
<dbReference type="GO" id="GO:0046872">
    <property type="term" value="F:metal ion binding"/>
    <property type="evidence" value="ECO:0007669"/>
    <property type="project" value="TreeGrafter"/>
</dbReference>
<dbReference type="GO" id="GO:0005737">
    <property type="term" value="C:cytoplasm"/>
    <property type="evidence" value="ECO:0007669"/>
    <property type="project" value="UniProtKB-SubCell"/>
</dbReference>
<dbReference type="SMART" id="SM00883">
    <property type="entry name" value="Cpn10"/>
    <property type="match status" value="1"/>
</dbReference>
<keyword evidence="3" id="KW-0963">Cytoplasm</keyword>
<evidence type="ECO:0000313" key="10">
    <source>
        <dbReference type="Proteomes" id="UP000264215"/>
    </source>
</evidence>
<name>A0A117M6R5_9BACT</name>
<dbReference type="InterPro" id="IPR020818">
    <property type="entry name" value="Chaperonin_GroES"/>
</dbReference>
<dbReference type="PANTHER" id="PTHR10772">
    <property type="entry name" value="10 KDA HEAT SHOCK PROTEIN"/>
    <property type="match status" value="1"/>
</dbReference>
<dbReference type="HAMAP" id="MF_00580">
    <property type="entry name" value="CH10"/>
    <property type="match status" value="1"/>
</dbReference>
<dbReference type="Gene3D" id="2.30.33.40">
    <property type="entry name" value="GroES chaperonin"/>
    <property type="match status" value="1"/>
</dbReference>
<dbReference type="Proteomes" id="UP000264215">
    <property type="component" value="Unassembled WGS sequence"/>
</dbReference>
<reference evidence="5 10" key="3">
    <citation type="journal article" date="2018" name="Nat. Biotechnol.">
        <title>A standardized bacterial taxonomy based on genome phylogeny substantially revises the tree of life.</title>
        <authorList>
            <person name="Parks D.H."/>
            <person name="Chuvochina M."/>
            <person name="Waite D.W."/>
            <person name="Rinke C."/>
            <person name="Skarshewski A."/>
            <person name="Chaumeil P.A."/>
            <person name="Hugenholtz P."/>
        </authorList>
    </citation>
    <scope>NUCLEOTIDE SEQUENCE [LARGE SCALE GENOMIC DNA]</scope>
    <source>
        <strain evidence="5">UBA9905</strain>
    </source>
</reference>
<dbReference type="AlphaFoldDB" id="A0A117M6R5"/>
<evidence type="ECO:0000313" key="9">
    <source>
        <dbReference type="Proteomes" id="UP000055014"/>
    </source>
</evidence>
<comment type="subcellular location">
    <subcellularLocation>
        <location evidence="3">Cytoplasm</location>
    </subcellularLocation>
</comment>
<dbReference type="EMBL" id="LGGW01000147">
    <property type="protein sequence ID" value="KUK87442.1"/>
    <property type="molecule type" value="Genomic_DNA"/>
</dbReference>
<gene>
    <name evidence="3" type="primary">groES</name>
    <name evidence="3" type="synonym">groS</name>
    <name evidence="5" type="ORF">DIT26_08380</name>
    <name evidence="6" type="ORF">XD86_0455</name>
    <name evidence="7" type="ORF">XE02_1305</name>
</gene>
<dbReference type="PANTHER" id="PTHR10772:SF63">
    <property type="entry name" value="20 KDA CHAPERONIN, CHLOROPLASTIC"/>
    <property type="match status" value="1"/>
</dbReference>
<keyword evidence="2 3" id="KW-0143">Chaperone</keyword>
<dbReference type="CDD" id="cd00320">
    <property type="entry name" value="cpn10"/>
    <property type="match status" value="1"/>
</dbReference>
<evidence type="ECO:0000313" key="8">
    <source>
        <dbReference type="Proteomes" id="UP000054260"/>
    </source>
</evidence>
<dbReference type="FunFam" id="2.30.33.40:FF:000001">
    <property type="entry name" value="10 kDa chaperonin"/>
    <property type="match status" value="1"/>
</dbReference>
<evidence type="ECO:0000313" key="6">
    <source>
        <dbReference type="EMBL" id="KUK68010.1"/>
    </source>
</evidence>
<organism evidence="7 9">
    <name type="scientific">Mesotoga infera</name>
    <dbReference type="NCBI Taxonomy" id="1236046"/>
    <lineage>
        <taxon>Bacteria</taxon>
        <taxon>Thermotogati</taxon>
        <taxon>Thermotogota</taxon>
        <taxon>Thermotogae</taxon>
        <taxon>Kosmotogales</taxon>
        <taxon>Kosmotogaceae</taxon>
        <taxon>Mesotoga</taxon>
    </lineage>
</organism>
<dbReference type="GO" id="GO:0051087">
    <property type="term" value="F:protein-folding chaperone binding"/>
    <property type="evidence" value="ECO:0007669"/>
    <property type="project" value="TreeGrafter"/>
</dbReference>
<evidence type="ECO:0000313" key="5">
    <source>
        <dbReference type="EMBL" id="HCO70569.1"/>
    </source>
</evidence>
<dbReference type="InterPro" id="IPR037124">
    <property type="entry name" value="Chaperonin_GroES_sf"/>
</dbReference>
<dbReference type="GO" id="GO:0051082">
    <property type="term" value="F:unfolded protein binding"/>
    <property type="evidence" value="ECO:0007669"/>
    <property type="project" value="TreeGrafter"/>
</dbReference>
<accession>A0A117M6R5</accession>
<dbReference type="NCBIfam" id="NF011106">
    <property type="entry name" value="PRK14533.1"/>
    <property type="match status" value="1"/>
</dbReference>
<comment type="subunit">
    <text evidence="3">Heptamer of 7 subunits arranged in a ring. Interacts with the chaperonin GroEL.</text>
</comment>
<comment type="similarity">
    <text evidence="1 3 4">Belongs to the GroES chaperonin family.</text>
</comment>
<dbReference type="GO" id="GO:0005524">
    <property type="term" value="F:ATP binding"/>
    <property type="evidence" value="ECO:0007669"/>
    <property type="project" value="InterPro"/>
</dbReference>
<evidence type="ECO:0000256" key="4">
    <source>
        <dbReference type="RuleBase" id="RU000535"/>
    </source>
</evidence>
<evidence type="ECO:0000256" key="1">
    <source>
        <dbReference type="ARBA" id="ARBA00006975"/>
    </source>
</evidence>